<sequence>MRVDGKPGRVLGIRDVVGLVDGWLSAIGPERIDVVTTTRSRVSLHPRDLSESEQIARELGCVSPLDHRTTVPGYTLWSGTRDGIEVQVRAALRRPVGTIGPRCYAPDCDGIAELGEAYCWQHVGSDDWVERLRRGER</sequence>
<proteinExistence type="predicted"/>
<name>A0ABR9MXQ1_9MICO</name>
<comment type="caution">
    <text evidence="1">The sequence shown here is derived from an EMBL/GenBank/DDBJ whole genome shotgun (WGS) entry which is preliminary data.</text>
</comment>
<accession>A0ABR9MXQ1</accession>
<evidence type="ECO:0000313" key="2">
    <source>
        <dbReference type="Proteomes" id="UP000625527"/>
    </source>
</evidence>
<keyword evidence="2" id="KW-1185">Reference proteome</keyword>
<reference evidence="1 2" key="1">
    <citation type="submission" date="2020-10" db="EMBL/GenBank/DDBJ databases">
        <title>Myceligenerans pegani sp. nov., an endophytic actinomycete isolated from Peganum harmala L. in Xinjiang, China.</title>
        <authorList>
            <person name="Xin L."/>
        </authorList>
    </citation>
    <scope>NUCLEOTIDE SEQUENCE [LARGE SCALE GENOMIC DNA]</scope>
    <source>
        <strain evidence="1 2">TRM65318</strain>
    </source>
</reference>
<gene>
    <name evidence="1" type="ORF">IHE71_10655</name>
</gene>
<dbReference type="EMBL" id="JADAQT010000078">
    <property type="protein sequence ID" value="MBE1876166.1"/>
    <property type="molecule type" value="Genomic_DNA"/>
</dbReference>
<evidence type="ECO:0000313" key="1">
    <source>
        <dbReference type="EMBL" id="MBE1876166.1"/>
    </source>
</evidence>
<protein>
    <submittedName>
        <fullName evidence="1">Uncharacterized protein</fullName>
    </submittedName>
</protein>
<dbReference type="RefSeq" id="WP_192862720.1">
    <property type="nucleotide sequence ID" value="NZ_JADAQT010000078.1"/>
</dbReference>
<dbReference type="Proteomes" id="UP000625527">
    <property type="component" value="Unassembled WGS sequence"/>
</dbReference>
<organism evidence="1 2">
    <name type="scientific">Myceligenerans pegani</name>
    <dbReference type="NCBI Taxonomy" id="2776917"/>
    <lineage>
        <taxon>Bacteria</taxon>
        <taxon>Bacillati</taxon>
        <taxon>Actinomycetota</taxon>
        <taxon>Actinomycetes</taxon>
        <taxon>Micrococcales</taxon>
        <taxon>Promicromonosporaceae</taxon>
        <taxon>Myceligenerans</taxon>
    </lineage>
</organism>